<dbReference type="EMBL" id="AP024412">
    <property type="protein sequence ID" value="BCR36667.1"/>
    <property type="molecule type" value="Genomic_DNA"/>
</dbReference>
<dbReference type="PROSITE" id="PS51186">
    <property type="entry name" value="GNAT"/>
    <property type="match status" value="1"/>
</dbReference>
<proteinExistence type="predicted"/>
<keyword evidence="2" id="KW-0012">Acyltransferase</keyword>
<protein>
    <submittedName>
        <fullName evidence="3">Uncharacterized protein</fullName>
    </submittedName>
</protein>
<gene>
    <name evidence="3" type="ORF">MPAN_015600</name>
</gene>
<dbReference type="Pfam" id="PF00583">
    <property type="entry name" value="Acetyltransf_1"/>
    <property type="match status" value="1"/>
</dbReference>
<dbReference type="InterPro" id="IPR050680">
    <property type="entry name" value="YpeA/RimI_acetyltransf"/>
</dbReference>
<dbReference type="Gene3D" id="3.40.630.30">
    <property type="match status" value="1"/>
</dbReference>
<dbReference type="PANTHER" id="PTHR43420:SF12">
    <property type="entry name" value="N-ACETYLTRANSFERASE DOMAIN-CONTAINING PROTEIN"/>
    <property type="match status" value="1"/>
</dbReference>
<reference evidence="3" key="1">
    <citation type="submission" date="2021-01" db="EMBL/GenBank/DDBJ databases">
        <title>Draft genome sequence of Acholeplasmataceae bacterium strain Mahy22.</title>
        <authorList>
            <person name="Watanabe M."/>
            <person name="Kojima H."/>
            <person name="Fukui M."/>
        </authorList>
    </citation>
    <scope>NUCLEOTIDE SEQUENCE</scope>
    <source>
        <strain evidence="3">Mahy22</strain>
    </source>
</reference>
<evidence type="ECO:0000313" key="4">
    <source>
        <dbReference type="Proteomes" id="UP000620133"/>
    </source>
</evidence>
<accession>A0A7U9XVL8</accession>
<keyword evidence="4" id="KW-1185">Reference proteome</keyword>
<dbReference type="PANTHER" id="PTHR43420">
    <property type="entry name" value="ACETYLTRANSFERASE"/>
    <property type="match status" value="1"/>
</dbReference>
<dbReference type="AlphaFoldDB" id="A0A7U9XVL8"/>
<keyword evidence="1" id="KW-0808">Transferase</keyword>
<dbReference type="GO" id="GO:0016747">
    <property type="term" value="F:acyltransferase activity, transferring groups other than amino-acyl groups"/>
    <property type="evidence" value="ECO:0007669"/>
    <property type="project" value="InterPro"/>
</dbReference>
<evidence type="ECO:0000256" key="1">
    <source>
        <dbReference type="ARBA" id="ARBA00022679"/>
    </source>
</evidence>
<sequence length="209" mass="24084">MVDIMEVVISVYKEKDYLEMLDVTMELWNLKMTPYTKKSIDINTSIIDDTGSIPKKINEGILIAKVNQSIAGVAHLDYKGKKTSEPESLSVIKLIKKYGLFRLLRVQKMGKFFEHEVNEDELHIHGIVVASKFRSMGIGSKLFDEIESIAKNKGLKKITLEVLDSNKLAYKLYKKLGFIDIRASEFTKKQKKYFKSNTHIYMIKELDIK</sequence>
<dbReference type="InterPro" id="IPR000182">
    <property type="entry name" value="GNAT_dom"/>
</dbReference>
<dbReference type="KEGG" id="manr:MPAN_015600"/>
<dbReference type="InterPro" id="IPR016181">
    <property type="entry name" value="Acyl_CoA_acyltransferase"/>
</dbReference>
<dbReference type="SUPFAM" id="SSF55729">
    <property type="entry name" value="Acyl-CoA N-acyltransferases (Nat)"/>
    <property type="match status" value="1"/>
</dbReference>
<evidence type="ECO:0000313" key="3">
    <source>
        <dbReference type="EMBL" id="BCR36667.1"/>
    </source>
</evidence>
<name>A0A7U9XVL8_9MOLU</name>
<dbReference type="Proteomes" id="UP000620133">
    <property type="component" value="Chromosome"/>
</dbReference>
<dbReference type="CDD" id="cd04301">
    <property type="entry name" value="NAT_SF"/>
    <property type="match status" value="1"/>
</dbReference>
<evidence type="ECO:0000256" key="2">
    <source>
        <dbReference type="ARBA" id="ARBA00023315"/>
    </source>
</evidence>
<organism evidence="3 4">
    <name type="scientific">Mariniplasma anaerobium</name>
    <dbReference type="NCBI Taxonomy" id="2735436"/>
    <lineage>
        <taxon>Bacteria</taxon>
        <taxon>Bacillati</taxon>
        <taxon>Mycoplasmatota</taxon>
        <taxon>Mollicutes</taxon>
        <taxon>Acholeplasmatales</taxon>
        <taxon>Acholeplasmataceae</taxon>
        <taxon>Mariniplasma</taxon>
    </lineage>
</organism>